<keyword evidence="8" id="KW-0614">Plasmid</keyword>
<feature type="transmembrane region" description="Helical" evidence="7">
    <location>
        <begin position="21"/>
        <end position="39"/>
    </location>
</feature>
<evidence type="ECO:0000256" key="2">
    <source>
        <dbReference type="ARBA" id="ARBA00007430"/>
    </source>
</evidence>
<protein>
    <submittedName>
        <fullName evidence="8">Oligosaccharide flippase family protein</fullName>
    </submittedName>
</protein>
<dbReference type="InterPro" id="IPR050833">
    <property type="entry name" value="Poly_Biosynth_Transport"/>
</dbReference>
<evidence type="ECO:0000313" key="8">
    <source>
        <dbReference type="EMBL" id="WRY35614.1"/>
    </source>
</evidence>
<dbReference type="Proteomes" id="UP001623290">
    <property type="component" value="Plasmid unnamed2"/>
</dbReference>
<keyword evidence="5 7" id="KW-1133">Transmembrane helix</keyword>
<keyword evidence="9" id="KW-1185">Reference proteome</keyword>
<feature type="transmembrane region" description="Helical" evidence="7">
    <location>
        <begin position="259"/>
        <end position="283"/>
    </location>
</feature>
<evidence type="ECO:0000256" key="7">
    <source>
        <dbReference type="SAM" id="Phobius"/>
    </source>
</evidence>
<keyword evidence="6 7" id="KW-0472">Membrane</keyword>
<dbReference type="Pfam" id="PF13440">
    <property type="entry name" value="Polysacc_synt_3"/>
    <property type="match status" value="1"/>
</dbReference>
<feature type="transmembrane region" description="Helical" evidence="7">
    <location>
        <begin position="304"/>
        <end position="326"/>
    </location>
</feature>
<evidence type="ECO:0000313" key="9">
    <source>
        <dbReference type="Proteomes" id="UP001623290"/>
    </source>
</evidence>
<reference evidence="8 9" key="1">
    <citation type="submission" date="2023-09" db="EMBL/GenBank/DDBJ databases">
        <title>Thioclava shenzhenensis sp. nov., a multidrug resistant bacteria-antagonizing species isolated from coastal seawater.</title>
        <authorList>
            <person name="Long M."/>
        </authorList>
    </citation>
    <scope>NUCLEOTIDE SEQUENCE [LARGE SCALE GENOMIC DNA]</scope>
    <source>
        <strain evidence="8 9">FTW29</strain>
        <plasmid evidence="8 9">unnamed2</plasmid>
    </source>
</reference>
<feature type="transmembrane region" description="Helical" evidence="7">
    <location>
        <begin position="158"/>
        <end position="178"/>
    </location>
</feature>
<sequence>MRGKIGELIRGDSVKARSMRSSAFVVVGFGGQNVLRLGSNLILTRLLYPEAFGLMALVQVFLTGLQMFSDLGINASIIQNKRGEEPEFLNTAWTVQILRGVLLWAIACTLAWPAAQLYHEPRLMELMPVAALTAVITGFTTTKIAVANRNLQIGVQVMTELAAQFAGLIVTVVLTFIWRDVWALVIGGVCAAVFKVSAQHVMLKGPANRFHWDKPAAQELIRFGKFIFLSSIAGFIVNQSDRAILGAHIPLGDLGIYTIAYTVASIPLLLAQQAGGKVIFPLYRRFPMDQSAENRRKVHRARRLTRLFTLCLACAISLGGVGLIGVMYDERYIKAGPIVVLMGFSMAAQISVSMYDGAYLSKGDSRNHFFLTSLSAALQLVFLLVGVAWFGLLGAIFAPVGVVLCVYPFRAKLLRRYQAWDPIGDIGALALGWAITALATWYWWGSVGPFIRQVLAAAGWAIAA</sequence>
<feature type="transmembrane region" description="Helical" evidence="7">
    <location>
        <begin position="338"/>
        <end position="357"/>
    </location>
</feature>
<keyword evidence="4 7" id="KW-0812">Transmembrane</keyword>
<evidence type="ECO:0000256" key="4">
    <source>
        <dbReference type="ARBA" id="ARBA00022692"/>
    </source>
</evidence>
<evidence type="ECO:0000256" key="3">
    <source>
        <dbReference type="ARBA" id="ARBA00022475"/>
    </source>
</evidence>
<comment type="similarity">
    <text evidence="2">Belongs to the polysaccharide synthase family.</text>
</comment>
<evidence type="ECO:0000256" key="1">
    <source>
        <dbReference type="ARBA" id="ARBA00004651"/>
    </source>
</evidence>
<feature type="transmembrane region" description="Helical" evidence="7">
    <location>
        <begin position="184"/>
        <end position="203"/>
    </location>
</feature>
<feature type="transmembrane region" description="Helical" evidence="7">
    <location>
        <begin position="426"/>
        <end position="444"/>
    </location>
</feature>
<evidence type="ECO:0000256" key="6">
    <source>
        <dbReference type="ARBA" id="ARBA00023136"/>
    </source>
</evidence>
<feature type="transmembrane region" description="Helical" evidence="7">
    <location>
        <begin position="93"/>
        <end position="114"/>
    </location>
</feature>
<geneLocation type="plasmid" evidence="8 9">
    <name>unnamed2</name>
</geneLocation>
<gene>
    <name evidence="8" type="ORF">RPE78_17305</name>
</gene>
<organism evidence="8 9">
    <name type="scientific">Thioclava litoralis</name>
    <dbReference type="NCBI Taxonomy" id="3076557"/>
    <lineage>
        <taxon>Bacteria</taxon>
        <taxon>Pseudomonadati</taxon>
        <taxon>Pseudomonadota</taxon>
        <taxon>Alphaproteobacteria</taxon>
        <taxon>Rhodobacterales</taxon>
        <taxon>Paracoccaceae</taxon>
        <taxon>Thioclava</taxon>
    </lineage>
</organism>
<comment type="subcellular location">
    <subcellularLocation>
        <location evidence="1">Cell membrane</location>
        <topology evidence="1">Multi-pass membrane protein</topology>
    </subcellularLocation>
</comment>
<evidence type="ECO:0000256" key="5">
    <source>
        <dbReference type="ARBA" id="ARBA00022989"/>
    </source>
</evidence>
<dbReference type="RefSeq" id="WP_330629342.1">
    <property type="nucleotide sequence ID" value="NZ_CP135445.1"/>
</dbReference>
<dbReference type="PANTHER" id="PTHR30250:SF10">
    <property type="entry name" value="LIPOPOLYSACCHARIDE BIOSYNTHESIS PROTEIN WZXC"/>
    <property type="match status" value="1"/>
</dbReference>
<feature type="transmembrane region" description="Helical" evidence="7">
    <location>
        <begin position="51"/>
        <end position="73"/>
    </location>
</feature>
<dbReference type="PANTHER" id="PTHR30250">
    <property type="entry name" value="PST FAMILY PREDICTED COLANIC ACID TRANSPORTER"/>
    <property type="match status" value="1"/>
</dbReference>
<feature type="transmembrane region" description="Helical" evidence="7">
    <location>
        <begin position="126"/>
        <end position="146"/>
    </location>
</feature>
<feature type="transmembrane region" description="Helical" evidence="7">
    <location>
        <begin position="223"/>
        <end position="239"/>
    </location>
</feature>
<proteinExistence type="inferred from homology"/>
<accession>A0ABZ1E3K6</accession>
<keyword evidence="3" id="KW-1003">Cell membrane</keyword>
<dbReference type="EMBL" id="CP135445">
    <property type="protein sequence ID" value="WRY35614.1"/>
    <property type="molecule type" value="Genomic_DNA"/>
</dbReference>
<name>A0ABZ1E3K6_9RHOB</name>